<name>A0AAD6UQ48_9AGAR</name>
<protein>
    <submittedName>
        <fullName evidence="1">Uncharacterized protein</fullName>
    </submittedName>
</protein>
<comment type="caution">
    <text evidence="1">The sequence shown here is derived from an EMBL/GenBank/DDBJ whole genome shotgun (WGS) entry which is preliminary data.</text>
</comment>
<accession>A0AAD6UQ48</accession>
<dbReference type="Proteomes" id="UP001219525">
    <property type="component" value="Unassembled WGS sequence"/>
</dbReference>
<evidence type="ECO:0000313" key="2">
    <source>
        <dbReference type="Proteomes" id="UP001219525"/>
    </source>
</evidence>
<dbReference type="InterPro" id="IPR032675">
    <property type="entry name" value="LRR_dom_sf"/>
</dbReference>
<dbReference type="SUPFAM" id="SSF52047">
    <property type="entry name" value="RNI-like"/>
    <property type="match status" value="1"/>
</dbReference>
<proteinExistence type="predicted"/>
<dbReference type="EMBL" id="JARJCW010000150">
    <property type="protein sequence ID" value="KAJ7190425.1"/>
    <property type="molecule type" value="Genomic_DNA"/>
</dbReference>
<dbReference type="AlphaFoldDB" id="A0AAD6UQ48"/>
<reference evidence="1" key="1">
    <citation type="submission" date="2023-03" db="EMBL/GenBank/DDBJ databases">
        <title>Massive genome expansion in bonnet fungi (Mycena s.s.) driven by repeated elements and novel gene families across ecological guilds.</title>
        <authorList>
            <consortium name="Lawrence Berkeley National Laboratory"/>
            <person name="Harder C.B."/>
            <person name="Miyauchi S."/>
            <person name="Viragh M."/>
            <person name="Kuo A."/>
            <person name="Thoen E."/>
            <person name="Andreopoulos B."/>
            <person name="Lu D."/>
            <person name="Skrede I."/>
            <person name="Drula E."/>
            <person name="Henrissat B."/>
            <person name="Morin E."/>
            <person name="Kohler A."/>
            <person name="Barry K."/>
            <person name="LaButti K."/>
            <person name="Morin E."/>
            <person name="Salamov A."/>
            <person name="Lipzen A."/>
            <person name="Mereny Z."/>
            <person name="Hegedus B."/>
            <person name="Baldrian P."/>
            <person name="Stursova M."/>
            <person name="Weitz H."/>
            <person name="Taylor A."/>
            <person name="Grigoriev I.V."/>
            <person name="Nagy L.G."/>
            <person name="Martin F."/>
            <person name="Kauserud H."/>
        </authorList>
    </citation>
    <scope>NUCLEOTIDE SEQUENCE</scope>
    <source>
        <strain evidence="1">9144</strain>
    </source>
</reference>
<organism evidence="1 2">
    <name type="scientific">Mycena pura</name>
    <dbReference type="NCBI Taxonomy" id="153505"/>
    <lineage>
        <taxon>Eukaryota</taxon>
        <taxon>Fungi</taxon>
        <taxon>Dikarya</taxon>
        <taxon>Basidiomycota</taxon>
        <taxon>Agaricomycotina</taxon>
        <taxon>Agaricomycetes</taxon>
        <taxon>Agaricomycetidae</taxon>
        <taxon>Agaricales</taxon>
        <taxon>Marasmiineae</taxon>
        <taxon>Mycenaceae</taxon>
        <taxon>Mycena</taxon>
    </lineage>
</organism>
<evidence type="ECO:0000313" key="1">
    <source>
        <dbReference type="EMBL" id="KAJ7190425.1"/>
    </source>
</evidence>
<gene>
    <name evidence="1" type="ORF">GGX14DRAFT_483354</name>
</gene>
<keyword evidence="2" id="KW-1185">Reference proteome</keyword>
<dbReference type="Gene3D" id="3.80.10.10">
    <property type="entry name" value="Ribonuclease Inhibitor"/>
    <property type="match status" value="1"/>
</dbReference>
<sequence>MENIPLLPAELEREIFEISSRLYPSMIPTILCVARRVHLWIEPLLYRVLRVDWSRKACAFLRAAESKPPAFFAAAVRHVWIPFYLDRSADSKVAEALKRCTGVASLACNFNFGSDKLLPVLSAMRLQRLAVSLEHLFGRCQAINPAHPLFTRITHLFVLDNTGLPDRETSICSALAALPALTHLRVDGSLCWSVLEMLLANCARLEILVVLWPTPGAGRIHAKATPFSDSRFVVGVEKDYWGDWEAGAAGLPDFWTRAEEFVAKKRRGVIDAGCFWMED</sequence>